<keyword evidence="9" id="KW-0718">Serine biosynthesis</keyword>
<reference evidence="11" key="1">
    <citation type="journal article" date="2020" name="mSystems">
        <title>Genome- and Community-Level Interaction Insights into Carbon Utilization and Element Cycling Functions of Hydrothermarchaeota in Hydrothermal Sediment.</title>
        <authorList>
            <person name="Zhou Z."/>
            <person name="Liu Y."/>
            <person name="Xu W."/>
            <person name="Pan J."/>
            <person name="Luo Z.H."/>
            <person name="Li M."/>
        </authorList>
    </citation>
    <scope>NUCLEOTIDE SEQUENCE [LARGE SCALE GENOMIC DNA]</scope>
    <source>
        <strain evidence="11">SpSt-769</strain>
    </source>
</reference>
<dbReference type="SUPFAM" id="SSF51735">
    <property type="entry name" value="NAD(P)-binding Rossmann-fold domains"/>
    <property type="match status" value="1"/>
</dbReference>
<dbReference type="PROSITE" id="PS00065">
    <property type="entry name" value="D_2_HYDROXYACID_DH_1"/>
    <property type="match status" value="1"/>
</dbReference>
<evidence type="ECO:0000256" key="3">
    <source>
        <dbReference type="ARBA" id="ARBA00005854"/>
    </source>
</evidence>
<dbReference type="EMBL" id="DTGT01000245">
    <property type="protein sequence ID" value="HGH61201.1"/>
    <property type="molecule type" value="Genomic_DNA"/>
</dbReference>
<dbReference type="InterPro" id="IPR006236">
    <property type="entry name" value="PGDH"/>
</dbReference>
<dbReference type="InterPro" id="IPR002912">
    <property type="entry name" value="ACT_dom"/>
</dbReference>
<dbReference type="AlphaFoldDB" id="A0A7C4ARZ9"/>
<evidence type="ECO:0000256" key="5">
    <source>
        <dbReference type="ARBA" id="ARBA00023002"/>
    </source>
</evidence>
<dbReference type="EC" id="1.1.1.95" evidence="9"/>
<feature type="domain" description="ACT" evidence="10">
    <location>
        <begin position="461"/>
        <end position="535"/>
    </location>
</feature>
<dbReference type="PANTHER" id="PTHR42938:SF47">
    <property type="entry name" value="HYDROXYPYRUVATE REDUCTASE"/>
    <property type="match status" value="1"/>
</dbReference>
<dbReference type="GO" id="GO:0051287">
    <property type="term" value="F:NAD binding"/>
    <property type="evidence" value="ECO:0007669"/>
    <property type="project" value="UniProtKB-UniRule"/>
</dbReference>
<keyword evidence="6 9" id="KW-0520">NAD</keyword>
<evidence type="ECO:0000256" key="7">
    <source>
        <dbReference type="ARBA" id="ARBA00048126"/>
    </source>
</evidence>
<accession>A0A7C4ARZ9</accession>
<dbReference type="InterPro" id="IPR029753">
    <property type="entry name" value="D-isomer_DH_CS"/>
</dbReference>
<dbReference type="SUPFAM" id="SSF55021">
    <property type="entry name" value="ACT-like"/>
    <property type="match status" value="1"/>
</dbReference>
<comment type="catalytic activity">
    <reaction evidence="8 9">
        <text>(2R)-3-phosphoglycerate + NAD(+) = 3-phosphooxypyruvate + NADH + H(+)</text>
        <dbReference type="Rhea" id="RHEA:12641"/>
        <dbReference type="ChEBI" id="CHEBI:15378"/>
        <dbReference type="ChEBI" id="CHEBI:18110"/>
        <dbReference type="ChEBI" id="CHEBI:57540"/>
        <dbReference type="ChEBI" id="CHEBI:57945"/>
        <dbReference type="ChEBI" id="CHEBI:58272"/>
        <dbReference type="EC" id="1.1.1.95"/>
    </reaction>
</comment>
<evidence type="ECO:0000256" key="2">
    <source>
        <dbReference type="ARBA" id="ARBA00005216"/>
    </source>
</evidence>
<dbReference type="GO" id="GO:0004617">
    <property type="term" value="F:phosphoglycerate dehydrogenase activity"/>
    <property type="evidence" value="ECO:0007669"/>
    <property type="project" value="UniProtKB-UniRule"/>
</dbReference>
<name>A0A7C4ARZ9_9BACT</name>
<dbReference type="FunFam" id="3.40.50.720:FF:000021">
    <property type="entry name" value="D-3-phosphoglycerate dehydrogenase"/>
    <property type="match status" value="1"/>
</dbReference>
<sequence>MTYRILVSDNLHQEGVEYFASQADFAVEVRLGLAPDALRAAIADYDGLVIRSDTKVTKDVLENARKLKVIGRAGTGLDNVDIQEATRRGIVVMNTPGGNSESAAELTIAMIMAVHRHIPQATASMKSGKWEKKKFQGREMAGKVLGVIGLGKIGSIVARRAIRGLKMSVLAYDPARTAEAISQIGAKPASLEEIYRKSDVITVHTPLNESTRGLVGAEAFRMMKDGVFIVNCARGGILDENALLEALESGKVAAAGLDDFTMKPPGQHPLVMHPRVVATPHLGASTSEAQITVAVAIAQQVVAYLRDGVVRNAVNAPCADPTANRKIGAYTDLAKRLGEFVGGLLTGGVAEMQVEYLGELAAWPDVAPITNSALLGLLVQYEGAEVNPVNARVIAEDRGIKILETTTQEPIQLGADLGVTARNAQGEQVRALGALIHRVGDEPRIVGIDGFVTEAVPAGPMLVVMNRDIPGVVAGVSGALAANGINIGQMNLSRDRPGGMAMSIINIDVPAAKAVLEMIERIEGIVRVRQVTLDW</sequence>
<dbReference type="InterPro" id="IPR036291">
    <property type="entry name" value="NAD(P)-bd_dom_sf"/>
</dbReference>
<evidence type="ECO:0000256" key="8">
    <source>
        <dbReference type="ARBA" id="ARBA00048731"/>
    </source>
</evidence>
<dbReference type="SUPFAM" id="SSF143548">
    <property type="entry name" value="Serine metabolism enzymes domain"/>
    <property type="match status" value="1"/>
</dbReference>
<dbReference type="Pfam" id="PF02826">
    <property type="entry name" value="2-Hacid_dh_C"/>
    <property type="match status" value="1"/>
</dbReference>
<dbReference type="PANTHER" id="PTHR42938">
    <property type="entry name" value="FORMATE DEHYDROGENASE 1"/>
    <property type="match status" value="1"/>
</dbReference>
<comment type="pathway">
    <text evidence="2 9">Amino-acid biosynthesis; L-serine biosynthesis; L-serine from 3-phospho-D-glycerate: step 1/3.</text>
</comment>
<dbReference type="PROSITE" id="PS00671">
    <property type="entry name" value="D_2_HYDROXYACID_DH_3"/>
    <property type="match status" value="1"/>
</dbReference>
<dbReference type="CDD" id="cd12173">
    <property type="entry name" value="PGDH_4"/>
    <property type="match status" value="1"/>
</dbReference>
<dbReference type="InterPro" id="IPR029009">
    <property type="entry name" value="ASB_dom_sf"/>
</dbReference>
<keyword evidence="5 9" id="KW-0560">Oxidoreductase</keyword>
<dbReference type="PROSITE" id="PS51671">
    <property type="entry name" value="ACT"/>
    <property type="match status" value="1"/>
</dbReference>
<dbReference type="InterPro" id="IPR045626">
    <property type="entry name" value="PGDH_ASB_dom"/>
</dbReference>
<dbReference type="GO" id="GO:0006564">
    <property type="term" value="P:L-serine biosynthetic process"/>
    <property type="evidence" value="ECO:0007669"/>
    <property type="project" value="UniProtKB-UniRule"/>
</dbReference>
<dbReference type="InterPro" id="IPR006140">
    <property type="entry name" value="D-isomer_DH_NAD-bd"/>
</dbReference>
<dbReference type="Gene3D" id="3.30.70.260">
    <property type="match status" value="1"/>
</dbReference>
<dbReference type="Gene3D" id="3.40.50.720">
    <property type="entry name" value="NAD(P)-binding Rossmann-like Domain"/>
    <property type="match status" value="2"/>
</dbReference>
<organism evidence="11">
    <name type="scientific">Desulfomonile tiedjei</name>
    <dbReference type="NCBI Taxonomy" id="2358"/>
    <lineage>
        <taxon>Bacteria</taxon>
        <taxon>Pseudomonadati</taxon>
        <taxon>Thermodesulfobacteriota</taxon>
        <taxon>Desulfomonilia</taxon>
        <taxon>Desulfomonilales</taxon>
        <taxon>Desulfomonilaceae</taxon>
        <taxon>Desulfomonile</taxon>
    </lineage>
</organism>
<evidence type="ECO:0000256" key="1">
    <source>
        <dbReference type="ARBA" id="ARBA00003800"/>
    </source>
</evidence>
<dbReference type="PROSITE" id="PS00670">
    <property type="entry name" value="D_2_HYDROXYACID_DH_2"/>
    <property type="match status" value="1"/>
</dbReference>
<dbReference type="UniPathway" id="UPA00135">
    <property type="reaction ID" value="UER00196"/>
</dbReference>
<proteinExistence type="inferred from homology"/>
<comment type="caution">
    <text evidence="11">The sequence shown here is derived from an EMBL/GenBank/DDBJ whole genome shotgun (WGS) entry which is preliminary data.</text>
</comment>
<dbReference type="InterPro" id="IPR045865">
    <property type="entry name" value="ACT-like_dom_sf"/>
</dbReference>
<gene>
    <name evidence="11" type="ORF">ENV54_07885</name>
</gene>
<dbReference type="InterPro" id="IPR029752">
    <property type="entry name" value="D-isomer_DH_CS1"/>
</dbReference>
<keyword evidence="9" id="KW-0028">Amino-acid biosynthesis</keyword>
<dbReference type="InterPro" id="IPR006139">
    <property type="entry name" value="D-isomer_2_OHA_DH_cat_dom"/>
</dbReference>
<dbReference type="Pfam" id="PF00389">
    <property type="entry name" value="2-Hacid_dh"/>
    <property type="match status" value="1"/>
</dbReference>
<comment type="similarity">
    <text evidence="3 9">Belongs to the D-isomer specific 2-hydroxyacid dehydrogenase family.</text>
</comment>
<evidence type="ECO:0000256" key="4">
    <source>
        <dbReference type="ARBA" id="ARBA00021582"/>
    </source>
</evidence>
<dbReference type="Pfam" id="PF01842">
    <property type="entry name" value="ACT"/>
    <property type="match status" value="1"/>
</dbReference>
<dbReference type="Pfam" id="PF19304">
    <property type="entry name" value="PGDH_inter"/>
    <property type="match status" value="1"/>
</dbReference>
<comment type="catalytic activity">
    <reaction evidence="7">
        <text>(R)-2-hydroxyglutarate + NAD(+) = 2-oxoglutarate + NADH + H(+)</text>
        <dbReference type="Rhea" id="RHEA:49612"/>
        <dbReference type="ChEBI" id="CHEBI:15378"/>
        <dbReference type="ChEBI" id="CHEBI:15801"/>
        <dbReference type="ChEBI" id="CHEBI:16810"/>
        <dbReference type="ChEBI" id="CHEBI:57540"/>
        <dbReference type="ChEBI" id="CHEBI:57945"/>
        <dbReference type="EC" id="1.1.1.399"/>
    </reaction>
</comment>
<comment type="function">
    <text evidence="1">Catalyzes the reversible oxidation of 3-phospho-D-glycerate to 3-phosphonooxypyruvate, the first step of the phosphorylated L-serine biosynthesis pathway. Also catalyzes the reversible oxidation of 2-hydroxyglutarate to 2-oxoglutarate.</text>
</comment>
<dbReference type="NCBIfam" id="TIGR01327">
    <property type="entry name" value="PGDH"/>
    <property type="match status" value="1"/>
</dbReference>
<dbReference type="SUPFAM" id="SSF52283">
    <property type="entry name" value="Formate/glycerate dehydrogenase catalytic domain-like"/>
    <property type="match status" value="1"/>
</dbReference>
<dbReference type="Gene3D" id="3.30.1330.90">
    <property type="entry name" value="D-3-phosphoglycerate dehydrogenase, domain 3"/>
    <property type="match status" value="1"/>
</dbReference>
<evidence type="ECO:0000259" key="10">
    <source>
        <dbReference type="PROSITE" id="PS51671"/>
    </source>
</evidence>
<evidence type="ECO:0000256" key="9">
    <source>
        <dbReference type="RuleBase" id="RU363003"/>
    </source>
</evidence>
<dbReference type="CDD" id="cd04879">
    <property type="entry name" value="ACT_3PGDH-like"/>
    <property type="match status" value="1"/>
</dbReference>
<evidence type="ECO:0000313" key="11">
    <source>
        <dbReference type="EMBL" id="HGH61201.1"/>
    </source>
</evidence>
<evidence type="ECO:0000256" key="6">
    <source>
        <dbReference type="ARBA" id="ARBA00023027"/>
    </source>
</evidence>
<protein>
    <recommendedName>
        <fullName evidence="4 9">D-3-phosphoglycerate dehydrogenase</fullName>
        <ecNumber evidence="9">1.1.1.95</ecNumber>
    </recommendedName>
</protein>